<dbReference type="InterPro" id="IPR001627">
    <property type="entry name" value="Semap_dom"/>
</dbReference>
<comment type="similarity">
    <text evidence="2">Belongs to the semaphorin family.</text>
</comment>
<dbReference type="SMART" id="SM00630">
    <property type="entry name" value="Sema"/>
    <property type="match status" value="1"/>
</dbReference>
<dbReference type="InterPro" id="IPR015943">
    <property type="entry name" value="WD40/YVTN_repeat-like_dom_sf"/>
</dbReference>
<dbReference type="STRING" id="38654.A0A3Q0FT60"/>
<dbReference type="Gene3D" id="3.30.1680.10">
    <property type="entry name" value="ligand-binding face of the semaphorins, domain 2"/>
    <property type="match status" value="1"/>
</dbReference>
<dbReference type="FunFam" id="2.130.10.10:FF:000257">
    <property type="entry name" value="semaphorin-4A isoform X2"/>
    <property type="match status" value="1"/>
</dbReference>
<dbReference type="GO" id="GO:0007411">
    <property type="term" value="P:axon guidance"/>
    <property type="evidence" value="ECO:0007669"/>
    <property type="project" value="TreeGrafter"/>
</dbReference>
<dbReference type="GO" id="GO:0030215">
    <property type="term" value="F:semaphorin receptor binding"/>
    <property type="evidence" value="ECO:0007669"/>
    <property type="project" value="InterPro"/>
</dbReference>
<dbReference type="GO" id="GO:0030335">
    <property type="term" value="P:positive regulation of cell migration"/>
    <property type="evidence" value="ECO:0007669"/>
    <property type="project" value="TreeGrafter"/>
</dbReference>
<keyword evidence="5" id="KW-0325">Glycoprotein</keyword>
<protein>
    <submittedName>
        <fullName evidence="11">Semaphorin-4A isoform X1</fullName>
    </submittedName>
</protein>
<dbReference type="Gene3D" id="2.130.10.10">
    <property type="entry name" value="YVTN repeat-like/Quinoprotein amine dehydrogenase"/>
    <property type="match status" value="1"/>
</dbReference>
<gene>
    <name evidence="11" type="primary">LOC102376089</name>
</gene>
<dbReference type="RefSeq" id="XP_025050816.1">
    <property type="nucleotide sequence ID" value="XM_025195031.1"/>
</dbReference>
<dbReference type="InterPro" id="IPR002165">
    <property type="entry name" value="Plexin_repeat"/>
</dbReference>
<dbReference type="PROSITE" id="PS51004">
    <property type="entry name" value="SEMA"/>
    <property type="match status" value="1"/>
</dbReference>
<evidence type="ECO:0000256" key="4">
    <source>
        <dbReference type="ARBA" id="ARBA00023157"/>
    </source>
</evidence>
<feature type="domain" description="Sema" evidence="9">
    <location>
        <begin position="131"/>
        <end position="589"/>
    </location>
</feature>
<evidence type="ECO:0000313" key="11">
    <source>
        <dbReference type="RefSeq" id="XP_025050816.1"/>
    </source>
</evidence>
<evidence type="ECO:0000256" key="6">
    <source>
        <dbReference type="PROSITE-ProRule" id="PRU00352"/>
    </source>
</evidence>
<accession>A0A3Q0FT60</accession>
<dbReference type="PANTHER" id="PTHR11036:SF15">
    <property type="entry name" value="SEMAPHORIN-4A"/>
    <property type="match status" value="1"/>
</dbReference>
<evidence type="ECO:0000313" key="10">
    <source>
        <dbReference type="Proteomes" id="UP000189705"/>
    </source>
</evidence>
<dbReference type="SUPFAM" id="SSF103575">
    <property type="entry name" value="Plexin repeat"/>
    <property type="match status" value="1"/>
</dbReference>
<dbReference type="Pfam" id="PF01403">
    <property type="entry name" value="Sema"/>
    <property type="match status" value="1"/>
</dbReference>
<dbReference type="InterPro" id="IPR016201">
    <property type="entry name" value="PSI"/>
</dbReference>
<feature type="compositionally biased region" description="Polar residues" evidence="7">
    <location>
        <begin position="810"/>
        <end position="824"/>
    </location>
</feature>
<sequence length="882" mass="95899">MSAQPLSTAARPCPPWDQPPALPAWPRHPNANRSLAATCVCMHVCACVCVHVCARLAPAAAACSEVSGNYGDARRVPRRDALLQRDFPRLDRRDPGGSSTRTPVAMPARALCLMWGLAISAAALGPDPTPRVAFQWGDPRRILPHFSLRGVSNYDVLLLSKDEDTLYVGARDTILSLGVDSTGTMAFKNLIPWAPMDEKKQECVFKKKSNLTECFNFIRVLVPLNQTHLYVCGTYAFSPTCSYVSLDTFTLVSGAQGQPLLLDGKGQSPFNPQHTYTAALVDGELYTGTMNNFQGNEPIISRALSNRTLLKTDAFLRWLQADAAFVASFSIPNDDKVYFFFEETANEFDFFEGLTVPRVAQVCKSDVGGDKVLQRKWTTFLKAQLSCAQPERFPYNVIHHAVALPQPAGGTVFYGVFSSQWEMGATGGAAVCAFSQPAIKEVFNGKYKELNKGSLRWTTYSEPVMVPRPGSCSVGPSSDKTLNFMKEHFLMDEKVEPMGLRPLLEKQDVTYTRLAVHQVPSISGTQYPVLFLGTDQGLLHKAVVLPGGTHIIEEIQLFQEPEAVRNLLLSPAKGMLYVGFSRGVLQVPVANCSLYQSCADCILARDPFCAWDSLSHACRETRAGANVTHWLQDVEMGFPNDTCPQSRPKGRAIGRSQDGVDSSVVKTLSPAPNTVLRLPCPRLSALANYNWRYPEQRPSEGVAVLADHTLVLIAQNRTAGTYECWASENGYSRPVARYVVQQPRGGAGHPGYHSRVDGIAEEGVEPLSPHRSYWPQFVTVTVLLAVTLVGAVAMALVSYHDRLKAKSKVQGCSSPPATKASQQEKVPLSGAGGDFQFPTSYQDGACCLQMDGISQAIDADNNRLSAGPGLMDGAPGAAAGKA</sequence>
<dbReference type="GO" id="GO:0001755">
    <property type="term" value="P:neural crest cell migration"/>
    <property type="evidence" value="ECO:0007669"/>
    <property type="project" value="TreeGrafter"/>
</dbReference>
<keyword evidence="10" id="KW-1185">Reference proteome</keyword>
<dbReference type="GO" id="GO:0045499">
    <property type="term" value="F:chemorepellent activity"/>
    <property type="evidence" value="ECO:0007669"/>
    <property type="project" value="TreeGrafter"/>
</dbReference>
<evidence type="ECO:0000256" key="8">
    <source>
        <dbReference type="SAM" id="Phobius"/>
    </source>
</evidence>
<comment type="caution">
    <text evidence="6">Lacks conserved residue(s) required for the propagation of feature annotation.</text>
</comment>
<evidence type="ECO:0000259" key="9">
    <source>
        <dbReference type="PROSITE" id="PS51004"/>
    </source>
</evidence>
<keyword evidence="4" id="KW-1015">Disulfide bond</keyword>
<proteinExistence type="inferred from homology"/>
<dbReference type="PANTHER" id="PTHR11036">
    <property type="entry name" value="SEMAPHORIN"/>
    <property type="match status" value="1"/>
</dbReference>
<reference evidence="11" key="1">
    <citation type="submission" date="2025-08" db="UniProtKB">
        <authorList>
            <consortium name="RefSeq"/>
        </authorList>
    </citation>
    <scope>IDENTIFICATION</scope>
</reference>
<feature type="region of interest" description="Disordered" evidence="7">
    <location>
        <begin position="84"/>
        <end position="103"/>
    </location>
</feature>
<feature type="transmembrane region" description="Helical" evidence="8">
    <location>
        <begin position="773"/>
        <end position="799"/>
    </location>
</feature>
<dbReference type="GO" id="GO:0005886">
    <property type="term" value="C:plasma membrane"/>
    <property type="evidence" value="ECO:0007669"/>
    <property type="project" value="TreeGrafter"/>
</dbReference>
<evidence type="ECO:0000256" key="3">
    <source>
        <dbReference type="ARBA" id="ARBA00023136"/>
    </source>
</evidence>
<dbReference type="GeneID" id="102376089"/>
<dbReference type="InterPro" id="IPR013783">
    <property type="entry name" value="Ig-like_fold"/>
</dbReference>
<comment type="subcellular location">
    <subcellularLocation>
        <location evidence="1">Membrane</location>
    </subcellularLocation>
</comment>
<dbReference type="InParanoid" id="A0A3Q0FT60"/>
<dbReference type="SUPFAM" id="SSF101912">
    <property type="entry name" value="Sema domain"/>
    <property type="match status" value="1"/>
</dbReference>
<dbReference type="InterPro" id="IPR027231">
    <property type="entry name" value="Semaphorin"/>
</dbReference>
<feature type="region of interest" description="Disordered" evidence="7">
    <location>
        <begin position="809"/>
        <end position="832"/>
    </location>
</feature>
<evidence type="ECO:0000256" key="1">
    <source>
        <dbReference type="ARBA" id="ARBA00004370"/>
    </source>
</evidence>
<dbReference type="InterPro" id="IPR036352">
    <property type="entry name" value="Semap_dom_sf"/>
</dbReference>
<organism evidence="10 11">
    <name type="scientific">Alligator sinensis</name>
    <name type="common">Chinese alligator</name>
    <dbReference type="NCBI Taxonomy" id="38654"/>
    <lineage>
        <taxon>Eukaryota</taxon>
        <taxon>Metazoa</taxon>
        <taxon>Chordata</taxon>
        <taxon>Craniata</taxon>
        <taxon>Vertebrata</taxon>
        <taxon>Euteleostomi</taxon>
        <taxon>Archelosauria</taxon>
        <taxon>Archosauria</taxon>
        <taxon>Crocodylia</taxon>
        <taxon>Alligatoridae</taxon>
        <taxon>Alligatorinae</taxon>
        <taxon>Alligator</taxon>
    </lineage>
</organism>
<dbReference type="Pfam" id="PF01437">
    <property type="entry name" value="PSI"/>
    <property type="match status" value="1"/>
</dbReference>
<dbReference type="AlphaFoldDB" id="A0A3Q0FT60"/>
<evidence type="ECO:0000256" key="7">
    <source>
        <dbReference type="SAM" id="MobiDB-lite"/>
    </source>
</evidence>
<dbReference type="SMART" id="SM00423">
    <property type="entry name" value="PSI"/>
    <property type="match status" value="1"/>
</dbReference>
<keyword evidence="3 8" id="KW-0472">Membrane</keyword>
<evidence type="ECO:0000256" key="2">
    <source>
        <dbReference type="ARBA" id="ARBA00009492"/>
    </source>
</evidence>
<dbReference type="Proteomes" id="UP000189705">
    <property type="component" value="Unplaced"/>
</dbReference>
<feature type="compositionally biased region" description="Basic and acidic residues" evidence="7">
    <location>
        <begin position="84"/>
        <end position="95"/>
    </location>
</feature>
<keyword evidence="8" id="KW-1133">Transmembrane helix</keyword>
<name>A0A3Q0FT60_ALLSI</name>
<keyword evidence="8" id="KW-0812">Transmembrane</keyword>
<evidence type="ECO:0000256" key="5">
    <source>
        <dbReference type="ARBA" id="ARBA00023180"/>
    </source>
</evidence>
<dbReference type="Gene3D" id="2.60.40.10">
    <property type="entry name" value="Immunoglobulins"/>
    <property type="match status" value="1"/>
</dbReference>
<dbReference type="GO" id="GO:0071526">
    <property type="term" value="P:semaphorin-plexin signaling pathway"/>
    <property type="evidence" value="ECO:0007669"/>
    <property type="project" value="TreeGrafter"/>
</dbReference>